<sequence>MTTVGRRERHKERTRKALQEAALRLFEENGFEGTTVRDIAVAAGVTERTFFRYFPSKEDLVLGEVLEIIPPLCRHIAERPMSEPPFTAVLNALFAFADTRVTSLGILFSGEPARFFTNPRPTRSVLFEFEDGVADALRERLAADDPGRDGEAREAAGLRSSVYARAAVAALRSALLAHSALPEERRTAGEIDRLLRAAFAVLENGDCR</sequence>
<evidence type="ECO:0000256" key="4">
    <source>
        <dbReference type="PROSITE-ProRule" id="PRU00335"/>
    </source>
</evidence>
<feature type="domain" description="HTH tetR-type" evidence="5">
    <location>
        <begin position="12"/>
        <end position="72"/>
    </location>
</feature>
<dbReference type="InterPro" id="IPR050109">
    <property type="entry name" value="HTH-type_TetR-like_transc_reg"/>
</dbReference>
<dbReference type="Gene3D" id="1.10.357.10">
    <property type="entry name" value="Tetracycline Repressor, domain 2"/>
    <property type="match status" value="1"/>
</dbReference>
<dbReference type="PROSITE" id="PS01081">
    <property type="entry name" value="HTH_TETR_1"/>
    <property type="match status" value="1"/>
</dbReference>
<name>S3ZAZ1_9ACTN</name>
<dbReference type="AlphaFoldDB" id="S3ZAZ1"/>
<proteinExistence type="predicted"/>
<dbReference type="Pfam" id="PF00440">
    <property type="entry name" value="TetR_N"/>
    <property type="match status" value="1"/>
</dbReference>
<dbReference type="PANTHER" id="PTHR30055:SF234">
    <property type="entry name" value="HTH-TYPE TRANSCRIPTIONAL REGULATOR BETI"/>
    <property type="match status" value="1"/>
</dbReference>
<dbReference type="SUPFAM" id="SSF46689">
    <property type="entry name" value="Homeodomain-like"/>
    <property type="match status" value="1"/>
</dbReference>
<dbReference type="RefSeq" id="WP_016645280.1">
    <property type="nucleotide sequence ID" value="NZ_AOPZ01000492.1"/>
</dbReference>
<dbReference type="GO" id="GO:0003700">
    <property type="term" value="F:DNA-binding transcription factor activity"/>
    <property type="evidence" value="ECO:0007669"/>
    <property type="project" value="TreeGrafter"/>
</dbReference>
<dbReference type="Proteomes" id="UP000014629">
    <property type="component" value="Unassembled WGS sequence"/>
</dbReference>
<dbReference type="PATRIC" id="fig|1286094.4.peg.7098"/>
<reference evidence="6 7" key="1">
    <citation type="submission" date="2013-02" db="EMBL/GenBank/DDBJ databases">
        <title>Draft Genome Sequence of Streptomyces aurantiacus, Which Produces Setomimycin.</title>
        <authorList>
            <person name="Gruening B.A."/>
            <person name="Praeg A."/>
            <person name="Erxleben A."/>
            <person name="Guenther S."/>
            <person name="Mueller M."/>
        </authorList>
    </citation>
    <scope>NUCLEOTIDE SEQUENCE [LARGE SCALE GENOMIC DNA]</scope>
    <source>
        <strain evidence="6 7">JA 4570</strain>
    </source>
</reference>
<evidence type="ECO:0000313" key="7">
    <source>
        <dbReference type="Proteomes" id="UP000014629"/>
    </source>
</evidence>
<feature type="DNA-binding region" description="H-T-H motif" evidence="4">
    <location>
        <begin position="35"/>
        <end position="54"/>
    </location>
</feature>
<comment type="caution">
    <text evidence="6">The sequence shown here is derived from an EMBL/GenBank/DDBJ whole genome shotgun (WGS) entry which is preliminary data.</text>
</comment>
<protein>
    <submittedName>
        <fullName evidence="6">Putative HTH-type transcriptional repressor KstR</fullName>
    </submittedName>
</protein>
<keyword evidence="1" id="KW-0805">Transcription regulation</keyword>
<keyword evidence="3" id="KW-0804">Transcription</keyword>
<dbReference type="PRINTS" id="PR00455">
    <property type="entry name" value="HTHTETR"/>
</dbReference>
<evidence type="ECO:0000256" key="3">
    <source>
        <dbReference type="ARBA" id="ARBA00023163"/>
    </source>
</evidence>
<keyword evidence="2 4" id="KW-0238">DNA-binding</keyword>
<dbReference type="InterPro" id="IPR023772">
    <property type="entry name" value="DNA-bd_HTH_TetR-type_CS"/>
</dbReference>
<dbReference type="InterPro" id="IPR001647">
    <property type="entry name" value="HTH_TetR"/>
</dbReference>
<evidence type="ECO:0000313" key="6">
    <source>
        <dbReference type="EMBL" id="EPH39749.1"/>
    </source>
</evidence>
<dbReference type="PANTHER" id="PTHR30055">
    <property type="entry name" value="HTH-TYPE TRANSCRIPTIONAL REGULATOR RUTR"/>
    <property type="match status" value="1"/>
</dbReference>
<evidence type="ECO:0000256" key="1">
    <source>
        <dbReference type="ARBA" id="ARBA00023015"/>
    </source>
</evidence>
<evidence type="ECO:0000259" key="5">
    <source>
        <dbReference type="PROSITE" id="PS50977"/>
    </source>
</evidence>
<accession>S3ZAZ1</accession>
<dbReference type="InterPro" id="IPR009057">
    <property type="entry name" value="Homeodomain-like_sf"/>
</dbReference>
<keyword evidence="7" id="KW-1185">Reference proteome</keyword>
<organism evidence="6 7">
    <name type="scientific">Streptomyces aurantiacus JA 4570</name>
    <dbReference type="NCBI Taxonomy" id="1286094"/>
    <lineage>
        <taxon>Bacteria</taxon>
        <taxon>Bacillati</taxon>
        <taxon>Actinomycetota</taxon>
        <taxon>Actinomycetes</taxon>
        <taxon>Kitasatosporales</taxon>
        <taxon>Streptomycetaceae</taxon>
        <taxon>Streptomyces</taxon>
        <taxon>Streptomyces aurantiacus group</taxon>
    </lineage>
</organism>
<dbReference type="PROSITE" id="PS50977">
    <property type="entry name" value="HTH_TETR_2"/>
    <property type="match status" value="1"/>
</dbReference>
<dbReference type="EMBL" id="AOPZ01000492">
    <property type="protein sequence ID" value="EPH39749.1"/>
    <property type="molecule type" value="Genomic_DNA"/>
</dbReference>
<gene>
    <name evidence="6" type="ORF">STRAU_7174</name>
</gene>
<evidence type="ECO:0000256" key="2">
    <source>
        <dbReference type="ARBA" id="ARBA00023125"/>
    </source>
</evidence>
<dbReference type="GO" id="GO:0000976">
    <property type="term" value="F:transcription cis-regulatory region binding"/>
    <property type="evidence" value="ECO:0007669"/>
    <property type="project" value="TreeGrafter"/>
</dbReference>